<protein>
    <submittedName>
        <fullName evidence="8">23S rRNA (Adenine-N6)-dimethyltransferase</fullName>
    </submittedName>
</protein>
<evidence type="ECO:0000256" key="1">
    <source>
        <dbReference type="ARBA" id="ARBA00022603"/>
    </source>
</evidence>
<keyword evidence="9" id="KW-1185">Reference proteome</keyword>
<dbReference type="OrthoDB" id="3616874at2"/>
<comment type="similarity">
    <text evidence="5">Belongs to the class I-like SAM-binding methyltransferase superfamily. rRNA adenine N(6)-methyltransferase family.</text>
</comment>
<feature type="binding site" evidence="5">
    <location>
        <position position="55"/>
    </location>
    <ligand>
        <name>S-adenosyl-L-methionine</name>
        <dbReference type="ChEBI" id="CHEBI:59789"/>
    </ligand>
</feature>
<keyword evidence="2 5" id="KW-0808">Transferase</keyword>
<dbReference type="Proteomes" id="UP000219565">
    <property type="component" value="Unassembled WGS sequence"/>
</dbReference>
<feature type="region of interest" description="Disordered" evidence="6">
    <location>
        <begin position="1"/>
        <end position="21"/>
    </location>
</feature>
<dbReference type="STRING" id="1379680.GCA_001612615_00064"/>
<feature type="domain" description="Ribosomal RNA adenine methylase transferase N-terminal" evidence="7">
    <location>
        <begin position="35"/>
        <end position="199"/>
    </location>
</feature>
<gene>
    <name evidence="8" type="ORF">SAMN04244553_0946</name>
</gene>
<evidence type="ECO:0000256" key="3">
    <source>
        <dbReference type="ARBA" id="ARBA00022691"/>
    </source>
</evidence>
<dbReference type="InterPro" id="IPR020598">
    <property type="entry name" value="rRNA_Ade_methylase_Trfase_N"/>
</dbReference>
<dbReference type="EMBL" id="OBEG01000001">
    <property type="protein sequence ID" value="SNY77201.1"/>
    <property type="molecule type" value="Genomic_DNA"/>
</dbReference>
<evidence type="ECO:0000313" key="9">
    <source>
        <dbReference type="Proteomes" id="UP000219565"/>
    </source>
</evidence>
<organism evidence="8 9">
    <name type="scientific">Nocardia amikacinitolerans</name>
    <dbReference type="NCBI Taxonomy" id="756689"/>
    <lineage>
        <taxon>Bacteria</taxon>
        <taxon>Bacillati</taxon>
        <taxon>Actinomycetota</taxon>
        <taxon>Actinomycetes</taxon>
        <taxon>Mycobacteriales</taxon>
        <taxon>Nocardiaceae</taxon>
        <taxon>Nocardia</taxon>
    </lineage>
</organism>
<proteinExistence type="inferred from homology"/>
<evidence type="ECO:0000259" key="7">
    <source>
        <dbReference type="SMART" id="SM00650"/>
    </source>
</evidence>
<dbReference type="PANTHER" id="PTHR11727">
    <property type="entry name" value="DIMETHYLADENOSINE TRANSFERASE"/>
    <property type="match status" value="1"/>
</dbReference>
<dbReference type="PROSITE" id="PS51689">
    <property type="entry name" value="SAM_RNA_A_N6_MT"/>
    <property type="match status" value="1"/>
</dbReference>
<dbReference type="AlphaFoldDB" id="A0A285L188"/>
<dbReference type="InterPro" id="IPR001737">
    <property type="entry name" value="KsgA/Erm"/>
</dbReference>
<feature type="binding site" evidence="5">
    <location>
        <position position="101"/>
    </location>
    <ligand>
        <name>S-adenosyl-L-methionine</name>
        <dbReference type="ChEBI" id="CHEBI:59789"/>
    </ligand>
</feature>
<dbReference type="PANTHER" id="PTHR11727:SF7">
    <property type="entry name" value="DIMETHYLADENOSINE TRANSFERASE-RELATED"/>
    <property type="match status" value="1"/>
</dbReference>
<dbReference type="InterPro" id="IPR020596">
    <property type="entry name" value="rRNA_Ade_Mease_Trfase_CS"/>
</dbReference>
<dbReference type="CDD" id="cd02440">
    <property type="entry name" value="AdoMet_MTases"/>
    <property type="match status" value="1"/>
</dbReference>
<keyword evidence="3 5" id="KW-0949">S-adenosyl-L-methionine</keyword>
<feature type="binding site" evidence="5">
    <location>
        <position position="117"/>
    </location>
    <ligand>
        <name>S-adenosyl-L-methionine</name>
        <dbReference type="ChEBI" id="CHEBI:59789"/>
    </ligand>
</feature>
<dbReference type="RefSeq" id="WP_097243771.1">
    <property type="nucleotide sequence ID" value="NZ_OBEG01000001.1"/>
</dbReference>
<keyword evidence="1 5" id="KW-0489">Methyltransferase</keyword>
<dbReference type="GO" id="GO:0003723">
    <property type="term" value="F:RNA binding"/>
    <property type="evidence" value="ECO:0007669"/>
    <property type="project" value="UniProtKB-UniRule"/>
</dbReference>
<evidence type="ECO:0000256" key="6">
    <source>
        <dbReference type="SAM" id="MobiDB-lite"/>
    </source>
</evidence>
<evidence type="ECO:0000313" key="8">
    <source>
        <dbReference type="EMBL" id="SNY77201.1"/>
    </source>
</evidence>
<dbReference type="InterPro" id="IPR029063">
    <property type="entry name" value="SAM-dependent_MTases_sf"/>
</dbReference>
<dbReference type="Gene3D" id="3.40.50.150">
    <property type="entry name" value="Vaccinia Virus protein VP39"/>
    <property type="match status" value="1"/>
</dbReference>
<dbReference type="GO" id="GO:0000179">
    <property type="term" value="F:rRNA (adenine-N6,N6-)-dimethyltransferase activity"/>
    <property type="evidence" value="ECO:0007669"/>
    <property type="project" value="UniProtKB-UniRule"/>
</dbReference>
<feature type="binding site" evidence="5">
    <location>
        <position position="30"/>
    </location>
    <ligand>
        <name>S-adenosyl-L-methionine</name>
        <dbReference type="ChEBI" id="CHEBI:59789"/>
    </ligand>
</feature>
<dbReference type="NCBIfam" id="NF000499">
    <property type="entry name" value="Erm23S_rRNA_broad"/>
    <property type="match status" value="1"/>
</dbReference>
<dbReference type="Pfam" id="PF00398">
    <property type="entry name" value="RrnaAD"/>
    <property type="match status" value="1"/>
</dbReference>
<keyword evidence="4 5" id="KW-0694">RNA-binding</keyword>
<dbReference type="SMART" id="SM00650">
    <property type="entry name" value="rADc"/>
    <property type="match status" value="1"/>
</dbReference>
<dbReference type="SUPFAM" id="SSF53335">
    <property type="entry name" value="S-adenosyl-L-methionine-dependent methyltransferases"/>
    <property type="match status" value="1"/>
</dbReference>
<feature type="binding site" evidence="5">
    <location>
        <position position="28"/>
    </location>
    <ligand>
        <name>S-adenosyl-L-methionine</name>
        <dbReference type="ChEBI" id="CHEBI:59789"/>
    </ligand>
</feature>
<feature type="binding site" evidence="5">
    <location>
        <position position="76"/>
    </location>
    <ligand>
        <name>S-adenosyl-L-methionine</name>
        <dbReference type="ChEBI" id="CHEBI:59789"/>
    </ligand>
</feature>
<name>A0A285L188_9NOCA</name>
<sequence length="270" mass="29729">MSRNHFLPRAHDARGHSGVGPRKRLSQNFLVDTGTARLLVHASGVGPEDLVLEIGPGAGMLTRQLAAAAGRVLAYEIDPRYAALLRKRYAGDATVRCFHADFRSVTPPREPFAVVANIPYASTTDIVRWCLAARHMTSATLLTQWEFARKHSGDYGRWSKLAVTHWPTTEFAMGPRVDRTRFRPVPRVDSAVLHLRNRSRPLLAKEALRGYRRLVELGFSGVGGSLAASLASEFPARRVRAACRSAGVPADQPVGTVDPDRWIALYKSLS</sequence>
<evidence type="ECO:0000256" key="5">
    <source>
        <dbReference type="PROSITE-ProRule" id="PRU01026"/>
    </source>
</evidence>
<accession>A0A285L188</accession>
<dbReference type="GO" id="GO:0005829">
    <property type="term" value="C:cytosol"/>
    <property type="evidence" value="ECO:0007669"/>
    <property type="project" value="TreeGrafter"/>
</dbReference>
<evidence type="ECO:0000256" key="2">
    <source>
        <dbReference type="ARBA" id="ARBA00022679"/>
    </source>
</evidence>
<dbReference type="PROSITE" id="PS01131">
    <property type="entry name" value="RRNA_A_DIMETH"/>
    <property type="match status" value="1"/>
</dbReference>
<reference evidence="9" key="1">
    <citation type="submission" date="2017-09" db="EMBL/GenBank/DDBJ databases">
        <authorList>
            <person name="Varghese N."/>
            <person name="Submissions S."/>
        </authorList>
    </citation>
    <scope>NUCLEOTIDE SEQUENCE [LARGE SCALE GENOMIC DNA]</scope>
    <source>
        <strain evidence="9">DSM 45537</strain>
    </source>
</reference>
<evidence type="ECO:0000256" key="4">
    <source>
        <dbReference type="ARBA" id="ARBA00022884"/>
    </source>
</evidence>